<name>A0A2U3LJH3_9FIRM</name>
<evidence type="ECO:0000256" key="4">
    <source>
        <dbReference type="ARBA" id="ARBA00022840"/>
    </source>
</evidence>
<dbReference type="FunFam" id="1.10.8.60:FF:000029">
    <property type="entry name" value="Replication-associated recombination protein A"/>
    <property type="match status" value="1"/>
</dbReference>
<sequence>MDLFDYALNTNHVPLAEKMRPETLDDFIGQKHILGKGTLLRKLVETDSVSSMILQGPPASGKTSLASIISKTTNAEFVRLNAVSLTASELKTVIESAKDRLKFHGKKTIVFIDEIHAMRSNVQMSLLPVIENGTIILIGATTESVMHDIIPPLASRCRVYRLDFLSSEDVKKIIERSLIDTDHGLGLKNIKLTEEALKYLIEVCNGDVRSALNALEIASQTSNKITLEMVQDAYQFRLNGITTSDFYDLTSAFIKSIRGSQTNSALYWLARMLHSGVDPLFIARRIVISASEDIGLANPQCLQVAISAKQAVEFIGMPEARIPLAEAVIYLCESPKSNSAYKAINSALKTVETTRAFNVPNQLKNSTGQYINPIDHPDTHLEYLPKDLKYTCFYTPQNSGAEERVFKKYSNKDK</sequence>
<dbReference type="SMART" id="SM00382">
    <property type="entry name" value="AAA"/>
    <property type="match status" value="1"/>
</dbReference>
<proteinExistence type="inferred from homology"/>
<evidence type="ECO:0000259" key="5">
    <source>
        <dbReference type="SMART" id="SM00382"/>
    </source>
</evidence>
<dbReference type="AlphaFoldDB" id="A0A2U3LJH3"/>
<dbReference type="PANTHER" id="PTHR13779">
    <property type="entry name" value="WERNER HELICASE-INTERACTING PROTEIN 1 FAMILY MEMBER"/>
    <property type="match status" value="1"/>
</dbReference>
<evidence type="ECO:0000256" key="3">
    <source>
        <dbReference type="ARBA" id="ARBA00022741"/>
    </source>
</evidence>
<dbReference type="Proteomes" id="UP000238916">
    <property type="component" value="Unassembled WGS sequence"/>
</dbReference>
<reference evidence="7" key="1">
    <citation type="submission" date="2018-02" db="EMBL/GenBank/DDBJ databases">
        <authorList>
            <person name="Hausmann B."/>
        </authorList>
    </citation>
    <scope>NUCLEOTIDE SEQUENCE [LARGE SCALE GENOMIC DNA]</scope>
    <source>
        <strain evidence="7">Peat soil MAG SbF1</strain>
    </source>
</reference>
<evidence type="ECO:0000256" key="2">
    <source>
        <dbReference type="ARBA" id="ARBA00020776"/>
    </source>
</evidence>
<dbReference type="GO" id="GO:0005524">
    <property type="term" value="F:ATP binding"/>
    <property type="evidence" value="ECO:0007669"/>
    <property type="project" value="UniProtKB-KW"/>
</dbReference>
<protein>
    <recommendedName>
        <fullName evidence="2">Replication-associated recombination protein A</fullName>
    </recommendedName>
</protein>
<dbReference type="InterPro" id="IPR003593">
    <property type="entry name" value="AAA+_ATPase"/>
</dbReference>
<dbReference type="InterPro" id="IPR021886">
    <property type="entry name" value="MgsA_C"/>
</dbReference>
<keyword evidence="3" id="KW-0547">Nucleotide-binding</keyword>
<evidence type="ECO:0000313" key="6">
    <source>
        <dbReference type="EMBL" id="SPF52105.1"/>
    </source>
</evidence>
<dbReference type="InterPro" id="IPR032423">
    <property type="entry name" value="AAA_assoc_2"/>
</dbReference>
<organism evidence="6 7">
    <name type="scientific">Candidatus Desulfosporosinus infrequens</name>
    <dbReference type="NCBI Taxonomy" id="2043169"/>
    <lineage>
        <taxon>Bacteria</taxon>
        <taxon>Bacillati</taxon>
        <taxon>Bacillota</taxon>
        <taxon>Clostridia</taxon>
        <taxon>Eubacteriales</taxon>
        <taxon>Desulfitobacteriaceae</taxon>
        <taxon>Desulfosporosinus</taxon>
    </lineage>
</organism>
<dbReference type="InterPro" id="IPR008921">
    <property type="entry name" value="DNA_pol3_clamp-load_cplx_C"/>
</dbReference>
<dbReference type="SUPFAM" id="SSF48019">
    <property type="entry name" value="post-AAA+ oligomerization domain-like"/>
    <property type="match status" value="1"/>
</dbReference>
<dbReference type="Gene3D" id="1.10.3710.10">
    <property type="entry name" value="DNA polymerase III clamp loader subunits, C-terminal domain"/>
    <property type="match status" value="1"/>
</dbReference>
<dbReference type="FunFam" id="1.20.272.10:FF:000001">
    <property type="entry name" value="Putative AAA family ATPase"/>
    <property type="match status" value="1"/>
</dbReference>
<dbReference type="Pfam" id="PF16193">
    <property type="entry name" value="AAA_assoc_2"/>
    <property type="match status" value="1"/>
</dbReference>
<gene>
    <name evidence="6" type="ORF">SBF1_560025</name>
</gene>
<dbReference type="Pfam" id="PF00004">
    <property type="entry name" value="AAA"/>
    <property type="match status" value="1"/>
</dbReference>
<dbReference type="GO" id="GO:0017116">
    <property type="term" value="F:single-stranded DNA helicase activity"/>
    <property type="evidence" value="ECO:0007669"/>
    <property type="project" value="TreeGrafter"/>
</dbReference>
<dbReference type="GO" id="GO:0000731">
    <property type="term" value="P:DNA synthesis involved in DNA repair"/>
    <property type="evidence" value="ECO:0007669"/>
    <property type="project" value="TreeGrafter"/>
</dbReference>
<dbReference type="InterPro" id="IPR003959">
    <property type="entry name" value="ATPase_AAA_core"/>
</dbReference>
<evidence type="ECO:0000256" key="1">
    <source>
        <dbReference type="ARBA" id="ARBA00008959"/>
    </source>
</evidence>
<keyword evidence="4" id="KW-0067">ATP-binding</keyword>
<dbReference type="CDD" id="cd00009">
    <property type="entry name" value="AAA"/>
    <property type="match status" value="1"/>
</dbReference>
<evidence type="ECO:0000313" key="7">
    <source>
        <dbReference type="Proteomes" id="UP000238916"/>
    </source>
</evidence>
<dbReference type="SUPFAM" id="SSF52540">
    <property type="entry name" value="P-loop containing nucleoside triphosphate hydrolases"/>
    <property type="match status" value="1"/>
</dbReference>
<comment type="similarity">
    <text evidence="1">Belongs to the AAA ATPase family. RarA/MGS1/WRNIP1 subfamily.</text>
</comment>
<dbReference type="GO" id="GO:0003677">
    <property type="term" value="F:DNA binding"/>
    <property type="evidence" value="ECO:0007669"/>
    <property type="project" value="InterPro"/>
</dbReference>
<accession>A0A2U3LJH3</accession>
<dbReference type="Pfam" id="PF12002">
    <property type="entry name" value="MgsA_C"/>
    <property type="match status" value="1"/>
</dbReference>
<dbReference type="Gene3D" id="1.10.8.60">
    <property type="match status" value="1"/>
</dbReference>
<dbReference type="OrthoDB" id="9778364at2"/>
<dbReference type="EMBL" id="OMOF01000512">
    <property type="protein sequence ID" value="SPF52105.1"/>
    <property type="molecule type" value="Genomic_DNA"/>
</dbReference>
<dbReference type="PANTHER" id="PTHR13779:SF7">
    <property type="entry name" value="ATPASE WRNIP1"/>
    <property type="match status" value="1"/>
</dbReference>
<dbReference type="CDD" id="cd18139">
    <property type="entry name" value="HLD_clamp_RarA"/>
    <property type="match status" value="1"/>
</dbReference>
<dbReference type="InterPro" id="IPR027417">
    <property type="entry name" value="P-loop_NTPase"/>
</dbReference>
<dbReference type="InterPro" id="IPR051314">
    <property type="entry name" value="AAA_ATPase_RarA/MGS1/WRNIP1"/>
</dbReference>
<dbReference type="GO" id="GO:0006261">
    <property type="term" value="P:DNA-templated DNA replication"/>
    <property type="evidence" value="ECO:0007669"/>
    <property type="project" value="TreeGrafter"/>
</dbReference>
<dbReference type="Gene3D" id="1.20.272.10">
    <property type="match status" value="1"/>
</dbReference>
<dbReference type="Gene3D" id="3.40.50.300">
    <property type="entry name" value="P-loop containing nucleotide triphosphate hydrolases"/>
    <property type="match status" value="1"/>
</dbReference>
<feature type="domain" description="AAA+ ATPase" evidence="5">
    <location>
        <begin position="48"/>
        <end position="165"/>
    </location>
</feature>
<dbReference type="GO" id="GO:0016887">
    <property type="term" value="F:ATP hydrolysis activity"/>
    <property type="evidence" value="ECO:0007669"/>
    <property type="project" value="InterPro"/>
</dbReference>
<dbReference type="GO" id="GO:0008047">
    <property type="term" value="F:enzyme activator activity"/>
    <property type="evidence" value="ECO:0007669"/>
    <property type="project" value="TreeGrafter"/>
</dbReference>